<keyword evidence="2" id="KW-1185">Reference proteome</keyword>
<reference evidence="1 2" key="1">
    <citation type="submission" date="2014-04" db="EMBL/GenBank/DDBJ databases">
        <title>Evolutionary Origins and Diversification of the Mycorrhizal Mutualists.</title>
        <authorList>
            <consortium name="DOE Joint Genome Institute"/>
            <consortium name="Mycorrhizal Genomics Consortium"/>
            <person name="Kohler A."/>
            <person name="Kuo A."/>
            <person name="Nagy L.G."/>
            <person name="Floudas D."/>
            <person name="Copeland A."/>
            <person name="Barry K.W."/>
            <person name="Cichocki N."/>
            <person name="Veneault-Fourrey C."/>
            <person name="LaButti K."/>
            <person name="Lindquist E.A."/>
            <person name="Lipzen A."/>
            <person name="Lundell T."/>
            <person name="Morin E."/>
            <person name="Murat C."/>
            <person name="Riley R."/>
            <person name="Ohm R."/>
            <person name="Sun H."/>
            <person name="Tunlid A."/>
            <person name="Henrissat B."/>
            <person name="Grigoriev I.V."/>
            <person name="Hibbett D.S."/>
            <person name="Martin F."/>
        </authorList>
    </citation>
    <scope>NUCLEOTIDE SEQUENCE [LARGE SCALE GENOMIC DNA]</scope>
    <source>
        <strain evidence="1 2">FD-317 M1</strain>
    </source>
</reference>
<protein>
    <submittedName>
        <fullName evidence="1">Unplaced genomic scaffold GYMLUscaffold_42, whole genome shotgun sequence</fullName>
    </submittedName>
</protein>
<dbReference type="PANTHER" id="PTHR43591">
    <property type="entry name" value="METHYLTRANSFERASE"/>
    <property type="match status" value="1"/>
</dbReference>
<dbReference type="PANTHER" id="PTHR43591:SF50">
    <property type="entry name" value="METHYLTRANSFERASE DOMAIN-CONTAINING PROTEIN-RELATED"/>
    <property type="match status" value="1"/>
</dbReference>
<sequence>MAVPNHARYYASKQYLLPADELETTRAFDNKLSLAPLDLQTGDRVLESAAGTGVWALEFSEQNKQNGVTPDIECIDICDKQYPATHPTNIHFSLHSVVDLPTEWAGTFSYAHQRLLILAMNDSLWRKAIGELFRVLSPGGWVELIEHDAKHTSYGVGPYSNKLVSLLYVMYAEKEVVGDLGVYLPKLCEEVGFVDIRCEARRVSIGRSGENGYPSGEWRDVWKGMKQPLMNAGGCSLVRTEEEYEELLEGATREWDDSNEAGTTFYTILARKP</sequence>
<proteinExistence type="predicted"/>
<dbReference type="HOGENOM" id="CLU_010595_9_3_1"/>
<gene>
    <name evidence="1" type="ORF">GYMLUDRAFT_246934</name>
</gene>
<dbReference type="Gene3D" id="3.40.50.150">
    <property type="entry name" value="Vaccinia Virus protein VP39"/>
    <property type="match status" value="1"/>
</dbReference>
<name>A0A0D0CQB1_9AGAR</name>
<dbReference type="InterPro" id="IPR029063">
    <property type="entry name" value="SAM-dependent_MTases_sf"/>
</dbReference>
<dbReference type="Proteomes" id="UP000053593">
    <property type="component" value="Unassembled WGS sequence"/>
</dbReference>
<accession>A0A0D0CQB1</accession>
<dbReference type="Pfam" id="PF13489">
    <property type="entry name" value="Methyltransf_23"/>
    <property type="match status" value="1"/>
</dbReference>
<organism evidence="1 2">
    <name type="scientific">Collybiopsis luxurians FD-317 M1</name>
    <dbReference type="NCBI Taxonomy" id="944289"/>
    <lineage>
        <taxon>Eukaryota</taxon>
        <taxon>Fungi</taxon>
        <taxon>Dikarya</taxon>
        <taxon>Basidiomycota</taxon>
        <taxon>Agaricomycotina</taxon>
        <taxon>Agaricomycetes</taxon>
        <taxon>Agaricomycetidae</taxon>
        <taxon>Agaricales</taxon>
        <taxon>Marasmiineae</taxon>
        <taxon>Omphalotaceae</taxon>
        <taxon>Collybiopsis</taxon>
        <taxon>Collybiopsis luxurians</taxon>
    </lineage>
</organism>
<dbReference type="SUPFAM" id="SSF53335">
    <property type="entry name" value="S-adenosyl-L-methionine-dependent methyltransferases"/>
    <property type="match status" value="1"/>
</dbReference>
<dbReference type="EMBL" id="KN834790">
    <property type="protein sequence ID" value="KIK57593.1"/>
    <property type="molecule type" value="Genomic_DNA"/>
</dbReference>
<dbReference type="OrthoDB" id="184880at2759"/>
<evidence type="ECO:0000313" key="2">
    <source>
        <dbReference type="Proteomes" id="UP000053593"/>
    </source>
</evidence>
<evidence type="ECO:0000313" key="1">
    <source>
        <dbReference type="EMBL" id="KIK57593.1"/>
    </source>
</evidence>
<dbReference type="AlphaFoldDB" id="A0A0D0CQB1"/>